<dbReference type="HOGENOM" id="CLU_065731_0_0_2"/>
<dbReference type="EMBL" id="DP000238">
    <property type="protein sequence ID" value="ABK76911.1"/>
    <property type="molecule type" value="Genomic_DNA"/>
</dbReference>
<dbReference type="AlphaFoldDB" id="A0RU94"/>
<evidence type="ECO:0008006" key="3">
    <source>
        <dbReference type="Google" id="ProtNLM"/>
    </source>
</evidence>
<dbReference type="Proteomes" id="UP000000758">
    <property type="component" value="Chromosome"/>
</dbReference>
<dbReference type="EnsemblBacteria" id="ABK76911">
    <property type="protein sequence ID" value="ABK76911"/>
    <property type="gene ID" value="CENSYa_0269"/>
</dbReference>
<evidence type="ECO:0000313" key="1">
    <source>
        <dbReference type="EMBL" id="ABK76911.1"/>
    </source>
</evidence>
<name>A0RU94_CENSY</name>
<dbReference type="KEGG" id="csy:CENSYa_0269"/>
<organism evidence="1 2">
    <name type="scientific">Cenarchaeum symbiosum (strain A)</name>
    <dbReference type="NCBI Taxonomy" id="414004"/>
    <lineage>
        <taxon>Archaea</taxon>
        <taxon>Nitrososphaerota</taxon>
        <taxon>Candidatus Cenarchaeales</taxon>
        <taxon>Candidatus Cenarchaeaceae</taxon>
        <taxon>Candidatus Cenarchaeum</taxon>
    </lineage>
</organism>
<reference evidence="1 2" key="1">
    <citation type="journal article" date="2006" name="Proc. Natl. Acad. Sci. U.S.A.">
        <title>Genomic analysis of the uncultivated marine crenarchaeote Cenarchaeum symbiosum.</title>
        <authorList>
            <person name="Hallam S.J."/>
            <person name="Konstantinidis K.T."/>
            <person name="Putnam N."/>
            <person name="Schleper C."/>
            <person name="Watanabe Y."/>
            <person name="Sugahara J."/>
            <person name="Preston C."/>
            <person name="de la Torre J."/>
            <person name="Richardson P.M."/>
            <person name="DeLong E.F."/>
        </authorList>
    </citation>
    <scope>NUCLEOTIDE SEQUENCE [LARGE SCALE GENOMIC DNA]</scope>
    <source>
        <strain evidence="2">A</strain>
    </source>
</reference>
<keyword evidence="2" id="KW-1185">Reference proteome</keyword>
<proteinExistence type="predicted"/>
<evidence type="ECO:0000313" key="2">
    <source>
        <dbReference type="Proteomes" id="UP000000758"/>
    </source>
</evidence>
<protein>
    <recommendedName>
        <fullName evidence="3">SAM-dependent methyltransferase</fullName>
    </recommendedName>
</protein>
<dbReference type="STRING" id="414004.CENSYa_0269"/>
<gene>
    <name evidence="1" type="ordered locus">CENSYa_0269</name>
</gene>
<dbReference type="InterPro" id="IPR029063">
    <property type="entry name" value="SAM-dependent_MTases_sf"/>
</dbReference>
<accession>A0RU94</accession>
<sequence>MYEAVPSDAAVLGAEPGHLEMLHRFARSSPLYESSFEEVISGERCTVYEGDINNHWLDSTKHDTSYAPFYPTWIISAYLLAKTALRMGCSGMVDVGSGDGRIAYCAAVLGMNSTGIEIDPGLVSLQEKMADSTGARFDPVIADATRYDYSAVRYESTCFAIGGLPEVGEMLAGGVMDGVSRVPRLEGSVFVLAGGRARGARHRELSGWGPLIEKHGLHVKETVILPTMWTVDQTEGTPYLFASAG</sequence>
<dbReference type="SUPFAM" id="SSF53335">
    <property type="entry name" value="S-adenosyl-L-methionine-dependent methyltransferases"/>
    <property type="match status" value="1"/>
</dbReference>
<dbReference type="Gene3D" id="3.40.50.150">
    <property type="entry name" value="Vaccinia Virus protein VP39"/>
    <property type="match status" value="1"/>
</dbReference>